<evidence type="ECO:0000313" key="1">
    <source>
        <dbReference type="EMBL" id="STZ68585.1"/>
    </source>
</evidence>
<gene>
    <name evidence="1" type="ORF">NCTC10660_02112</name>
</gene>
<reference evidence="1 2" key="1">
    <citation type="submission" date="2018-06" db="EMBL/GenBank/DDBJ databases">
        <authorList>
            <consortium name="Pathogen Informatics"/>
            <person name="Doyle S."/>
        </authorList>
    </citation>
    <scope>NUCLEOTIDE SEQUENCE [LARGE SCALE GENOMIC DNA]</scope>
    <source>
        <strain evidence="1 2">NCTC10660</strain>
    </source>
</reference>
<proteinExistence type="predicted"/>
<dbReference type="EMBL" id="UGQW01000002">
    <property type="protein sequence ID" value="STZ68585.1"/>
    <property type="molecule type" value="Genomic_DNA"/>
</dbReference>
<dbReference type="GeneID" id="93353352"/>
<dbReference type="RefSeq" id="WP_083426636.1">
    <property type="nucleotide sequence ID" value="NZ_CP031252.1"/>
</dbReference>
<organism evidence="1 2">
    <name type="scientific">Neisseria elongata</name>
    <dbReference type="NCBI Taxonomy" id="495"/>
    <lineage>
        <taxon>Bacteria</taxon>
        <taxon>Pseudomonadati</taxon>
        <taxon>Pseudomonadota</taxon>
        <taxon>Betaproteobacteria</taxon>
        <taxon>Neisseriales</taxon>
        <taxon>Neisseriaceae</taxon>
        <taxon>Neisseria</taxon>
    </lineage>
</organism>
<dbReference type="Proteomes" id="UP000254927">
    <property type="component" value="Unassembled WGS sequence"/>
</dbReference>
<accession>A0A378TZX3</accession>
<protein>
    <submittedName>
        <fullName evidence="1">Uncharacterized protein</fullName>
    </submittedName>
</protein>
<dbReference type="AlphaFoldDB" id="A0A378TZX3"/>
<name>A0A378TZX3_NEIEL</name>
<sequence length="97" mass="11294">MRNPSEIATAGINTAREPALREIRVLEAFHQLRQSEDFSELCRISQNAWFQQKEIYNLDAESAEKYLKPYADEIIMEYIDSYTSGLSMFLATYSAFR</sequence>
<evidence type="ECO:0000313" key="2">
    <source>
        <dbReference type="Proteomes" id="UP000254927"/>
    </source>
</evidence>